<name>A0ABT5YT18_9ACTN</name>
<evidence type="ECO:0000313" key="3">
    <source>
        <dbReference type="Proteomes" id="UP001220022"/>
    </source>
</evidence>
<dbReference type="EMBL" id="JARHTQ010000002">
    <property type="protein sequence ID" value="MDF2254752.1"/>
    <property type="molecule type" value="Genomic_DNA"/>
</dbReference>
<proteinExistence type="predicted"/>
<evidence type="ECO:0000256" key="1">
    <source>
        <dbReference type="SAM" id="MobiDB-lite"/>
    </source>
</evidence>
<comment type="caution">
    <text evidence="2">The sequence shown here is derived from an EMBL/GenBank/DDBJ whole genome shotgun (WGS) entry which is preliminary data.</text>
</comment>
<keyword evidence="3" id="KW-1185">Reference proteome</keyword>
<sequence>MRAGKRQPVLDEDFADDVTDSVDGDGAEWDAVEASGDVDDEVYGIFRVHCPECGRPIALLADEDVLPEHALCATPWNPFGLTVCAGSGSAVEDAAPVSEDGTDEQDVASLLTLPEGLDWRTQPFSHANRQGLGSPWR</sequence>
<feature type="compositionally biased region" description="Acidic residues" evidence="1">
    <location>
        <begin position="10"/>
        <end position="25"/>
    </location>
</feature>
<dbReference type="Proteomes" id="UP001220022">
    <property type="component" value="Unassembled WGS sequence"/>
</dbReference>
<evidence type="ECO:0000313" key="2">
    <source>
        <dbReference type="EMBL" id="MDF2254752.1"/>
    </source>
</evidence>
<reference evidence="2 3" key="1">
    <citation type="submission" date="2023-03" db="EMBL/GenBank/DDBJ databases">
        <title>Draft genome sequence of type strain Streptomyces ferralitis JCM 14344.</title>
        <authorList>
            <person name="Klaysubun C."/>
            <person name="Duangmal K."/>
        </authorList>
    </citation>
    <scope>NUCLEOTIDE SEQUENCE [LARGE SCALE GENOMIC DNA]</scope>
    <source>
        <strain evidence="2 3">JCM 14344</strain>
    </source>
</reference>
<accession>A0ABT5YT18</accession>
<protein>
    <submittedName>
        <fullName evidence="2">Uncharacterized protein</fullName>
    </submittedName>
</protein>
<gene>
    <name evidence="2" type="ORF">P2L57_03075</name>
</gene>
<organism evidence="2 3">
    <name type="scientific">Streptantibioticus ferralitis</name>
    <dbReference type="NCBI Taxonomy" id="236510"/>
    <lineage>
        <taxon>Bacteria</taxon>
        <taxon>Bacillati</taxon>
        <taxon>Actinomycetota</taxon>
        <taxon>Actinomycetes</taxon>
        <taxon>Kitasatosporales</taxon>
        <taxon>Streptomycetaceae</taxon>
        <taxon>Streptantibioticus</taxon>
    </lineage>
</organism>
<dbReference type="RefSeq" id="WP_275807791.1">
    <property type="nucleotide sequence ID" value="NZ_BAAANM010000008.1"/>
</dbReference>
<feature type="region of interest" description="Disordered" evidence="1">
    <location>
        <begin position="1"/>
        <end position="25"/>
    </location>
</feature>